<evidence type="ECO:0000256" key="1">
    <source>
        <dbReference type="SAM" id="Phobius"/>
    </source>
</evidence>
<keyword evidence="1" id="KW-0472">Membrane</keyword>
<feature type="transmembrane region" description="Helical" evidence="1">
    <location>
        <begin position="214"/>
        <end position="237"/>
    </location>
</feature>
<dbReference type="EMBL" id="BOMV01000031">
    <property type="protein sequence ID" value="GIE95498.1"/>
    <property type="molecule type" value="Genomic_DNA"/>
</dbReference>
<comment type="caution">
    <text evidence="2">The sequence shown here is derived from an EMBL/GenBank/DDBJ whole genome shotgun (WGS) entry which is preliminary data.</text>
</comment>
<gene>
    <name evidence="2" type="ORF">Ari01nite_29630</name>
</gene>
<feature type="transmembrane region" description="Helical" evidence="1">
    <location>
        <begin position="441"/>
        <end position="462"/>
    </location>
</feature>
<accession>A0A919MU72</accession>
<protein>
    <submittedName>
        <fullName evidence="2">Uncharacterized protein</fullName>
    </submittedName>
</protein>
<name>A0A919MU72_9ACTN</name>
<feature type="transmembrane region" description="Helical" evidence="1">
    <location>
        <begin position="506"/>
        <end position="527"/>
    </location>
</feature>
<proteinExistence type="predicted"/>
<dbReference type="Proteomes" id="UP000636960">
    <property type="component" value="Unassembled WGS sequence"/>
</dbReference>
<dbReference type="RefSeq" id="WP_203781794.1">
    <property type="nucleotide sequence ID" value="NZ_BOMV01000031.1"/>
</dbReference>
<feature type="transmembrane region" description="Helical" evidence="1">
    <location>
        <begin position="178"/>
        <end position="202"/>
    </location>
</feature>
<feature type="transmembrane region" description="Helical" evidence="1">
    <location>
        <begin position="270"/>
        <end position="287"/>
    </location>
</feature>
<feature type="transmembrane region" description="Helical" evidence="1">
    <location>
        <begin position="332"/>
        <end position="351"/>
    </location>
</feature>
<feature type="transmembrane region" description="Helical" evidence="1">
    <location>
        <begin position="243"/>
        <end position="263"/>
    </location>
</feature>
<feature type="transmembrane region" description="Helical" evidence="1">
    <location>
        <begin position="151"/>
        <end position="172"/>
    </location>
</feature>
<reference evidence="2" key="1">
    <citation type="submission" date="2021-01" db="EMBL/GenBank/DDBJ databases">
        <title>Whole genome shotgun sequence of Actinoplanes rishiriensis NBRC 108556.</title>
        <authorList>
            <person name="Komaki H."/>
            <person name="Tamura T."/>
        </authorList>
    </citation>
    <scope>NUCLEOTIDE SEQUENCE</scope>
    <source>
        <strain evidence="2">NBRC 108556</strain>
    </source>
</reference>
<feature type="transmembrane region" description="Helical" evidence="1">
    <location>
        <begin position="413"/>
        <end position="435"/>
    </location>
</feature>
<evidence type="ECO:0000313" key="2">
    <source>
        <dbReference type="EMBL" id="GIE95498.1"/>
    </source>
</evidence>
<feature type="transmembrane region" description="Helical" evidence="1">
    <location>
        <begin position="357"/>
        <end position="377"/>
    </location>
</feature>
<sequence>MTVDDKVTAEEDAVRPYVPVIPGPRRYAEDTTPPTEIIIDVEPTQVIVEDPPTEIIVEPPTHTVVLPRVSTDPLDELVDRMRPTLVRAVDALQVAAALEADGFTDRIARVEYGFSDVFALALEVFRRLGPPAVAVGEPNAAARNWRSSVRVLAHGPLYALPSAVFPAVLGLLGQRSVVLALTVASALGWMYAGTVAYGAYRLLGAERPRAASRLLRITTLAAPAAGALAGLAVIAVAGGGWGLILLAAGQLAYQLAGTVLVFYRREGWQLASMLPAVVAGGAYLAAGPALQPAALATAAVGVLAAFGAALWITRGHGERTEPSARPLLRVQLPGIAGVTCYGFVSAVFLLHAGAPYLLTRLDIAIGVAPLIAAMGFVEWRAERYRALAVALTQRSSSPAEFHRKVWLVVARETVACLAVPGALGLMLIGVLAAVGKLSAPGIVMIAAHVVLGGAYYSAFLLAGFERFGWLCASMVAALILHAGTAALLGASPLFGQTTAPLTDTTLYLGSVVALLGLFLLGLAPILGQVRHYR</sequence>
<feature type="transmembrane region" description="Helical" evidence="1">
    <location>
        <begin position="293"/>
        <end position="312"/>
    </location>
</feature>
<organism evidence="2 3">
    <name type="scientific">Paractinoplanes rishiriensis</name>
    <dbReference type="NCBI Taxonomy" id="1050105"/>
    <lineage>
        <taxon>Bacteria</taxon>
        <taxon>Bacillati</taxon>
        <taxon>Actinomycetota</taxon>
        <taxon>Actinomycetes</taxon>
        <taxon>Micromonosporales</taxon>
        <taxon>Micromonosporaceae</taxon>
        <taxon>Paractinoplanes</taxon>
    </lineage>
</organism>
<feature type="transmembrane region" description="Helical" evidence="1">
    <location>
        <begin position="469"/>
        <end position="494"/>
    </location>
</feature>
<keyword evidence="1" id="KW-1133">Transmembrane helix</keyword>
<evidence type="ECO:0000313" key="3">
    <source>
        <dbReference type="Proteomes" id="UP000636960"/>
    </source>
</evidence>
<keyword evidence="1" id="KW-0812">Transmembrane</keyword>
<dbReference type="AlphaFoldDB" id="A0A919MU72"/>
<keyword evidence="3" id="KW-1185">Reference proteome</keyword>